<dbReference type="GO" id="GO:0006397">
    <property type="term" value="P:mRNA processing"/>
    <property type="evidence" value="ECO:0007669"/>
    <property type="project" value="InterPro"/>
</dbReference>
<dbReference type="GO" id="GO:0003729">
    <property type="term" value="F:mRNA binding"/>
    <property type="evidence" value="ECO:0007669"/>
    <property type="project" value="InterPro"/>
</dbReference>
<dbReference type="InterPro" id="IPR013360">
    <property type="entry name" value="Pilus_4_PilW"/>
</dbReference>
<dbReference type="RefSeq" id="WP_165311181.1">
    <property type="nucleotide sequence ID" value="NZ_CP049331.1"/>
</dbReference>
<dbReference type="InterPro" id="IPR019734">
    <property type="entry name" value="TPR_rpt"/>
</dbReference>
<dbReference type="EMBL" id="CP049331">
    <property type="protein sequence ID" value="QIH41587.1"/>
    <property type="molecule type" value="Genomic_DNA"/>
</dbReference>
<dbReference type="PROSITE" id="PS50005">
    <property type="entry name" value="TPR"/>
    <property type="match status" value="2"/>
</dbReference>
<keyword evidence="1" id="KW-0802">TPR repeat</keyword>
<evidence type="ECO:0000313" key="2">
    <source>
        <dbReference type="EMBL" id="QIH41587.1"/>
    </source>
</evidence>
<reference evidence="2 3" key="1">
    <citation type="submission" date="2020-02" db="EMBL/GenBank/DDBJ databases">
        <title>A complete genome of a marine bacterium Vibrio sp. ZWAL4003 isolated from the mangrove sediment with the ability to degrade polysaccharides.</title>
        <authorList>
            <person name="Wu J."/>
            <person name="Qu W."/>
            <person name="Zeng R."/>
        </authorList>
    </citation>
    <scope>NUCLEOTIDE SEQUENCE [LARGE SCALE GENOMIC DNA]</scope>
    <source>
        <strain evidence="2 3">ZWAL4003</strain>
    </source>
</reference>
<dbReference type="Pfam" id="PF13181">
    <property type="entry name" value="TPR_8"/>
    <property type="match status" value="1"/>
</dbReference>
<dbReference type="InterPro" id="IPR011990">
    <property type="entry name" value="TPR-like_helical_dom_sf"/>
</dbReference>
<proteinExistence type="predicted"/>
<feature type="repeat" description="TPR" evidence="1">
    <location>
        <begin position="35"/>
        <end position="68"/>
    </location>
</feature>
<evidence type="ECO:0000313" key="3">
    <source>
        <dbReference type="Proteomes" id="UP000503003"/>
    </source>
</evidence>
<dbReference type="PANTHER" id="PTHR44917">
    <property type="entry name" value="PROTEIN HIGH CHLOROPHYLL FLUORESCENT 107"/>
    <property type="match status" value="1"/>
</dbReference>
<dbReference type="NCBIfam" id="TIGR02521">
    <property type="entry name" value="type_IV_pilW"/>
    <property type="match status" value="1"/>
</dbReference>
<keyword evidence="3" id="KW-1185">Reference proteome</keyword>
<dbReference type="InterPro" id="IPR044624">
    <property type="entry name" value="Mbb1-like"/>
</dbReference>
<evidence type="ECO:0000256" key="1">
    <source>
        <dbReference type="PROSITE-ProRule" id="PRU00339"/>
    </source>
</evidence>
<name>A0A6G7CHK1_9VIBR</name>
<dbReference type="Gene3D" id="1.25.40.10">
    <property type="entry name" value="Tetratricopeptide repeat domain"/>
    <property type="match status" value="1"/>
</dbReference>
<dbReference type="Proteomes" id="UP000503003">
    <property type="component" value="Chromosome 1"/>
</dbReference>
<dbReference type="AlphaFoldDB" id="A0A6G7CHK1"/>
<dbReference type="Pfam" id="PF13432">
    <property type="entry name" value="TPR_16"/>
    <property type="match status" value="1"/>
</dbReference>
<gene>
    <name evidence="2" type="primary">pilW</name>
    <name evidence="2" type="ORF">G5S32_06125</name>
</gene>
<protein>
    <submittedName>
        <fullName evidence="2">Type IV pilus biogenesis/stability protein PilW</fullName>
    </submittedName>
</protein>
<dbReference type="PANTHER" id="PTHR44917:SF1">
    <property type="entry name" value="PROTEIN HIGH CHLOROPHYLL FLUORESCENT 107"/>
    <property type="match status" value="1"/>
</dbReference>
<sequence length="236" mass="27078">MKSVLIILLSFYLLGCITYEQENSPKLNSDPIEKAESRITLGLGYLKIGNMVKAKENLEKALQYTPEHYRAMLAIAHYYDMVGETEKAQVSYDNALNKHSDNGQVLNNYGAFLCKKGEFRQADQYFNQAIAQPNYYLIAESYENAGLCAIKYGDLHRARQYFSRAVGHDPQRFHSILQLSKLEIDSGELSKARERLMQFHLSYGYKKASLLLLASLERRTGNSELEQKYLLLLKQQ</sequence>
<accession>A0A6G7CHK1</accession>
<feature type="repeat" description="TPR" evidence="1">
    <location>
        <begin position="139"/>
        <end position="172"/>
    </location>
</feature>
<dbReference type="SMART" id="SM00028">
    <property type="entry name" value="TPR"/>
    <property type="match status" value="4"/>
</dbReference>
<dbReference type="KEGG" id="vzi:G5S32_06125"/>
<organism evidence="2 3">
    <name type="scientific">Vibrio ziniensis</name>
    <dbReference type="NCBI Taxonomy" id="2711221"/>
    <lineage>
        <taxon>Bacteria</taxon>
        <taxon>Pseudomonadati</taxon>
        <taxon>Pseudomonadota</taxon>
        <taxon>Gammaproteobacteria</taxon>
        <taxon>Vibrionales</taxon>
        <taxon>Vibrionaceae</taxon>
        <taxon>Vibrio</taxon>
    </lineage>
</organism>
<dbReference type="SUPFAM" id="SSF48452">
    <property type="entry name" value="TPR-like"/>
    <property type="match status" value="1"/>
</dbReference>